<organism evidence="7 8">
    <name type="scientific">Actinophytocola algeriensis</name>
    <dbReference type="NCBI Taxonomy" id="1768010"/>
    <lineage>
        <taxon>Bacteria</taxon>
        <taxon>Bacillati</taxon>
        <taxon>Actinomycetota</taxon>
        <taxon>Actinomycetes</taxon>
        <taxon>Pseudonocardiales</taxon>
        <taxon>Pseudonocardiaceae</taxon>
    </lineage>
</organism>
<dbReference type="InterPro" id="IPR001737">
    <property type="entry name" value="KsgA/Erm"/>
</dbReference>
<evidence type="ECO:0000256" key="4">
    <source>
        <dbReference type="ARBA" id="ARBA00022884"/>
    </source>
</evidence>
<evidence type="ECO:0000256" key="5">
    <source>
        <dbReference type="PROSITE-ProRule" id="PRU01026"/>
    </source>
</evidence>
<dbReference type="PANTHER" id="PTHR11727">
    <property type="entry name" value="DIMETHYLADENOSINE TRANSFERASE"/>
    <property type="match status" value="1"/>
</dbReference>
<feature type="domain" description="Ribosomal RNA adenine methylase transferase N-terminal" evidence="6">
    <location>
        <begin position="9"/>
        <end position="174"/>
    </location>
</feature>
<dbReference type="PROSITE" id="PS01131">
    <property type="entry name" value="RRNA_A_DIMETH"/>
    <property type="match status" value="1"/>
</dbReference>
<feature type="binding site" evidence="5">
    <location>
        <position position="4"/>
    </location>
    <ligand>
        <name>S-adenosyl-L-methionine</name>
        <dbReference type="ChEBI" id="CHEBI:59789"/>
    </ligand>
</feature>
<dbReference type="CDD" id="cd02440">
    <property type="entry name" value="AdoMet_MTases"/>
    <property type="match status" value="1"/>
</dbReference>
<comment type="similarity">
    <text evidence="5">Belongs to the class I-like SAM-binding methyltransferase superfamily. rRNA adenine N(6)-methyltransferase family.</text>
</comment>
<protein>
    <submittedName>
        <fullName evidence="7">23S rRNA (Adenine-N6)-dimethyltransferase</fullName>
        <ecNumber evidence="7">2.1.1.184</ecNumber>
    </submittedName>
</protein>
<feature type="binding site" evidence="5">
    <location>
        <position position="2"/>
    </location>
    <ligand>
        <name>S-adenosyl-L-methionine</name>
        <dbReference type="ChEBI" id="CHEBI:59789"/>
    </ligand>
</feature>
<keyword evidence="1 5" id="KW-0489">Methyltransferase</keyword>
<dbReference type="InterPro" id="IPR029063">
    <property type="entry name" value="SAM-dependent_MTases_sf"/>
</dbReference>
<dbReference type="GO" id="GO:0052910">
    <property type="term" value="F:23S rRNA (adenine(2085)-N(6))-dimethyltransferase activity"/>
    <property type="evidence" value="ECO:0007669"/>
    <property type="project" value="UniProtKB-EC"/>
</dbReference>
<dbReference type="GO" id="GO:0000179">
    <property type="term" value="F:rRNA (adenine-N6,N6-)-dimethyltransferase activity"/>
    <property type="evidence" value="ECO:0007669"/>
    <property type="project" value="UniProtKB-UniRule"/>
</dbReference>
<evidence type="ECO:0000313" key="8">
    <source>
        <dbReference type="Proteomes" id="UP000520767"/>
    </source>
</evidence>
<dbReference type="PROSITE" id="PS51689">
    <property type="entry name" value="SAM_RNA_A_N6_MT"/>
    <property type="match status" value="1"/>
</dbReference>
<dbReference type="Gene3D" id="3.40.50.150">
    <property type="entry name" value="Vaccinia Virus protein VP39"/>
    <property type="match status" value="1"/>
</dbReference>
<reference evidence="7 8" key="1">
    <citation type="submission" date="2020-08" db="EMBL/GenBank/DDBJ databases">
        <title>Genomic Encyclopedia of Type Strains, Phase III (KMG-III): the genomes of soil and plant-associated and newly described type strains.</title>
        <authorList>
            <person name="Whitman W."/>
        </authorList>
    </citation>
    <scope>NUCLEOTIDE SEQUENCE [LARGE SCALE GENOMIC DNA]</scope>
    <source>
        <strain evidence="7 8">CECT 8960</strain>
    </source>
</reference>
<evidence type="ECO:0000259" key="6">
    <source>
        <dbReference type="SMART" id="SM00650"/>
    </source>
</evidence>
<evidence type="ECO:0000313" key="7">
    <source>
        <dbReference type="EMBL" id="MBB4904725.1"/>
    </source>
</evidence>
<dbReference type="PANTHER" id="PTHR11727:SF7">
    <property type="entry name" value="DIMETHYLADENOSINE TRANSFERASE-RELATED"/>
    <property type="match status" value="1"/>
</dbReference>
<dbReference type="EMBL" id="JACHJQ010000001">
    <property type="protein sequence ID" value="MBB4904725.1"/>
    <property type="molecule type" value="Genomic_DNA"/>
</dbReference>
<comment type="caution">
    <text evidence="7">The sequence shown here is derived from an EMBL/GenBank/DDBJ whole genome shotgun (WGS) entry which is preliminary data.</text>
</comment>
<feature type="binding site" evidence="5">
    <location>
        <position position="50"/>
    </location>
    <ligand>
        <name>S-adenosyl-L-methionine</name>
        <dbReference type="ChEBI" id="CHEBI:59789"/>
    </ligand>
</feature>
<evidence type="ECO:0000256" key="1">
    <source>
        <dbReference type="ARBA" id="ARBA00022603"/>
    </source>
</evidence>
<dbReference type="Proteomes" id="UP000520767">
    <property type="component" value="Unassembled WGS sequence"/>
</dbReference>
<keyword evidence="3 5" id="KW-0949">S-adenosyl-L-methionine</keyword>
<dbReference type="RefSeq" id="WP_184808940.1">
    <property type="nucleotide sequence ID" value="NZ_JACHJQ010000001.1"/>
</dbReference>
<gene>
    <name evidence="7" type="ORF">FHR82_000935</name>
</gene>
<evidence type="ECO:0000256" key="3">
    <source>
        <dbReference type="ARBA" id="ARBA00022691"/>
    </source>
</evidence>
<dbReference type="InterPro" id="IPR020596">
    <property type="entry name" value="rRNA_Ade_Mease_Trfase_CS"/>
</dbReference>
<keyword evidence="4 5" id="KW-0694">RNA-binding</keyword>
<name>A0A7W7VC72_9PSEU</name>
<keyword evidence="8" id="KW-1185">Reference proteome</keyword>
<evidence type="ECO:0000256" key="2">
    <source>
        <dbReference type="ARBA" id="ARBA00022679"/>
    </source>
</evidence>
<feature type="binding site" evidence="5">
    <location>
        <position position="75"/>
    </location>
    <ligand>
        <name>S-adenosyl-L-methionine</name>
        <dbReference type="ChEBI" id="CHEBI:59789"/>
    </ligand>
</feature>
<dbReference type="SMART" id="SM00650">
    <property type="entry name" value="rADc"/>
    <property type="match status" value="1"/>
</dbReference>
<feature type="binding site" evidence="5">
    <location>
        <position position="29"/>
    </location>
    <ligand>
        <name>S-adenosyl-L-methionine</name>
        <dbReference type="ChEBI" id="CHEBI:59789"/>
    </ligand>
</feature>
<dbReference type="Pfam" id="PF00398">
    <property type="entry name" value="RrnaAD"/>
    <property type="match status" value="1"/>
</dbReference>
<dbReference type="GO" id="GO:0003723">
    <property type="term" value="F:RNA binding"/>
    <property type="evidence" value="ECO:0007669"/>
    <property type="project" value="UniProtKB-UniRule"/>
</dbReference>
<keyword evidence="2 5" id="KW-0808">Transferase</keyword>
<dbReference type="SUPFAM" id="SSF53335">
    <property type="entry name" value="S-adenosyl-L-methionine-dependent methyltransferases"/>
    <property type="match status" value="1"/>
</dbReference>
<accession>A0A7W7VC72</accession>
<dbReference type="EC" id="2.1.1.184" evidence="7"/>
<proteinExistence type="inferred from homology"/>
<sequence length="249" mass="27180">MHLLSSGRVITSLVAAADLGPDDLVIDFGAGPGTITAPLARTGSRVLAVERDPRFVAGLRRRFDDRPHVRVVHDDLRTVRLPRRAFAVVASIPFAVSTPLLRRLLTPAASGFCRAELVVEWGLAKRLTAARPRDAESAWWSCRFALTMRRRVPAGCFTPAPRVDAAHLGVRRRSDVDRRVSAILWALLSAAHRRPGSPARVALRGVAPPRITQRLLGDDPAPEITTDTWLALAKTLATDRNVSPPRGMP</sequence>
<feature type="binding site" evidence="5">
    <location>
        <position position="91"/>
    </location>
    <ligand>
        <name>S-adenosyl-L-methionine</name>
        <dbReference type="ChEBI" id="CHEBI:59789"/>
    </ligand>
</feature>
<dbReference type="InterPro" id="IPR020598">
    <property type="entry name" value="rRNA_Ade_methylase_Trfase_N"/>
</dbReference>
<dbReference type="AlphaFoldDB" id="A0A7W7VC72"/>